<keyword evidence="4 6" id="KW-1133">Transmembrane helix</keyword>
<evidence type="ECO:0000313" key="8">
    <source>
        <dbReference type="EMBL" id="ASS90691.1"/>
    </source>
</evidence>
<reference evidence="9 10" key="1">
    <citation type="submission" date="2016-04" db="EMBL/GenBank/DDBJ databases">
        <title>Draft genome sequence of Aeribacillus pallidus 8m3 from petroleum reservoir.</title>
        <authorList>
            <person name="Poltaraus A.B."/>
            <person name="Nazina T.N."/>
            <person name="Tourova T.P."/>
            <person name="Malakho S.M."/>
            <person name="Korshunova A.V."/>
            <person name="Sokolova D.S."/>
        </authorList>
    </citation>
    <scope>NUCLEOTIDE SEQUENCE [LARGE SCALE GENOMIC DNA]</scope>
    <source>
        <strain evidence="9 10">8m3</strain>
    </source>
</reference>
<dbReference type="PANTHER" id="PTHR23531:SF2">
    <property type="entry name" value="PERMEASE"/>
    <property type="match status" value="1"/>
</dbReference>
<evidence type="ECO:0000256" key="2">
    <source>
        <dbReference type="ARBA" id="ARBA00022448"/>
    </source>
</evidence>
<accession>A0A162CAB4</accession>
<keyword evidence="3 6" id="KW-0812">Transmembrane</keyword>
<evidence type="ECO:0000256" key="6">
    <source>
        <dbReference type="SAM" id="Phobius"/>
    </source>
</evidence>
<evidence type="ECO:0000259" key="7">
    <source>
        <dbReference type="PROSITE" id="PS50850"/>
    </source>
</evidence>
<dbReference type="PANTHER" id="PTHR23531">
    <property type="entry name" value="QUINOLENE RESISTANCE PROTEIN NORA"/>
    <property type="match status" value="1"/>
</dbReference>
<name>A0A162CAB4_9BACI</name>
<evidence type="ECO:0000256" key="5">
    <source>
        <dbReference type="ARBA" id="ARBA00023136"/>
    </source>
</evidence>
<dbReference type="RefSeq" id="WP_063386464.1">
    <property type="nucleotide sequence ID" value="NZ_CP017703.1"/>
</dbReference>
<dbReference type="KEGG" id="apak:AP3564_11075"/>
<evidence type="ECO:0000256" key="3">
    <source>
        <dbReference type="ARBA" id="ARBA00022692"/>
    </source>
</evidence>
<sequence length="406" mass="45025">MEEAKLWTKNFFSISICNFFLFMNYYYLLVTLPIFVIQDLKSSEAEAGLIAMVYLFAAIVTRPFVDQFMEKLGKQKMLIISLVIFLIASISYLFVSSIVLLLIIRFLHGIGFGIATTATGAIVADIVPESKKGEGMGYFILSSNVAMVIGPFLGLTSLDHWGSFVMLVIALICSVGALLTGGIVNLHEMKPKLNKRELFKVNFSFEKLVEVSAFRIALIAAFLAFAYSTVLSFVSVFAEKMNLGAGSNLFFVVYAIVLLISRPFTGRWFDRYGANVIVIPCIVSFAFGLFILSMANTSFIYLLSAVFIGLGWGTLFPSFQTMAIQIVPPQRRAASLSTFLSIFDIGIGLGSFLTGAVVVFTGFTSLYFYTSLYVLVGLVLYCLFVQHRFARKPKSLEHDRKSSLQQ</sequence>
<dbReference type="Gene3D" id="1.20.1250.20">
    <property type="entry name" value="MFS general substrate transporter like domains"/>
    <property type="match status" value="1"/>
</dbReference>
<evidence type="ECO:0000313" key="11">
    <source>
        <dbReference type="Proteomes" id="UP000214606"/>
    </source>
</evidence>
<dbReference type="GO" id="GO:0022857">
    <property type="term" value="F:transmembrane transporter activity"/>
    <property type="evidence" value="ECO:0007669"/>
    <property type="project" value="InterPro"/>
</dbReference>
<feature type="transmembrane region" description="Helical" evidence="6">
    <location>
        <begin position="366"/>
        <end position="385"/>
    </location>
</feature>
<dbReference type="Proteomes" id="UP000214606">
    <property type="component" value="Chromosome"/>
</dbReference>
<dbReference type="Pfam" id="PF07690">
    <property type="entry name" value="MFS_1"/>
    <property type="match status" value="1"/>
</dbReference>
<feature type="transmembrane region" description="Helical" evidence="6">
    <location>
        <begin position="339"/>
        <end position="360"/>
    </location>
</feature>
<feature type="transmembrane region" description="Helical" evidence="6">
    <location>
        <begin position="110"/>
        <end position="127"/>
    </location>
</feature>
<feature type="transmembrane region" description="Helical" evidence="6">
    <location>
        <begin position="139"/>
        <end position="158"/>
    </location>
</feature>
<dbReference type="GO" id="GO:0005886">
    <property type="term" value="C:plasma membrane"/>
    <property type="evidence" value="ECO:0007669"/>
    <property type="project" value="UniProtKB-SubCell"/>
</dbReference>
<keyword evidence="5 6" id="KW-0472">Membrane</keyword>
<dbReference type="CDD" id="cd17489">
    <property type="entry name" value="MFS_YfcJ_like"/>
    <property type="match status" value="1"/>
</dbReference>
<dbReference type="SUPFAM" id="SSF103473">
    <property type="entry name" value="MFS general substrate transporter"/>
    <property type="match status" value="1"/>
</dbReference>
<organism evidence="9 10">
    <name type="scientific">Aeribacillus pallidus</name>
    <dbReference type="NCBI Taxonomy" id="33936"/>
    <lineage>
        <taxon>Bacteria</taxon>
        <taxon>Bacillati</taxon>
        <taxon>Bacillota</taxon>
        <taxon>Bacilli</taxon>
        <taxon>Bacillales</taxon>
        <taxon>Bacillaceae</taxon>
        <taxon>Aeribacillus</taxon>
    </lineage>
</organism>
<protein>
    <submittedName>
        <fullName evidence="8 9">MFS transporter</fullName>
    </submittedName>
</protein>
<proteinExistence type="predicted"/>
<feature type="domain" description="Major facilitator superfamily (MFS) profile" evidence="7">
    <location>
        <begin position="10"/>
        <end position="389"/>
    </location>
</feature>
<reference evidence="8 11" key="2">
    <citation type="submission" date="2016-10" db="EMBL/GenBank/DDBJ databases">
        <title>The whole genome sequencing and assembly of Aeribacillus pallidus KCTC3564 strain.</title>
        <authorList>
            <person name="Lee Y.-J."/>
            <person name="Park M.-K."/>
            <person name="Yi H."/>
            <person name="Bahn Y.-S."/>
            <person name="Kim J.F."/>
            <person name="Lee D.-W."/>
        </authorList>
    </citation>
    <scope>NUCLEOTIDE SEQUENCE [LARGE SCALE GENOMIC DNA]</scope>
    <source>
        <strain evidence="8 11">KCTC3564</strain>
    </source>
</reference>
<feature type="transmembrane region" description="Helical" evidence="6">
    <location>
        <begin position="12"/>
        <end position="35"/>
    </location>
</feature>
<feature type="transmembrane region" description="Helical" evidence="6">
    <location>
        <begin position="77"/>
        <end position="104"/>
    </location>
</feature>
<dbReference type="EMBL" id="CP017703">
    <property type="protein sequence ID" value="ASS90691.1"/>
    <property type="molecule type" value="Genomic_DNA"/>
</dbReference>
<evidence type="ECO:0000313" key="10">
    <source>
        <dbReference type="Proteomes" id="UP000076476"/>
    </source>
</evidence>
<dbReference type="InterPro" id="IPR020846">
    <property type="entry name" value="MFS_dom"/>
</dbReference>
<keyword evidence="2" id="KW-0813">Transport</keyword>
<feature type="transmembrane region" description="Helical" evidence="6">
    <location>
        <begin position="243"/>
        <end position="260"/>
    </location>
</feature>
<evidence type="ECO:0000256" key="4">
    <source>
        <dbReference type="ARBA" id="ARBA00022989"/>
    </source>
</evidence>
<keyword evidence="10" id="KW-1185">Reference proteome</keyword>
<feature type="transmembrane region" description="Helical" evidence="6">
    <location>
        <begin position="47"/>
        <end position="65"/>
    </location>
</feature>
<feature type="transmembrane region" description="Helical" evidence="6">
    <location>
        <begin position="298"/>
        <end position="319"/>
    </location>
</feature>
<comment type="subcellular location">
    <subcellularLocation>
        <location evidence="1">Cell membrane</location>
        <topology evidence="1">Multi-pass membrane protein</topology>
    </subcellularLocation>
</comment>
<dbReference type="PROSITE" id="PS50850">
    <property type="entry name" value="MFS"/>
    <property type="match status" value="1"/>
</dbReference>
<dbReference type="Proteomes" id="UP000076476">
    <property type="component" value="Unassembled WGS sequence"/>
</dbReference>
<evidence type="ECO:0000313" key="9">
    <source>
        <dbReference type="EMBL" id="KZN97963.1"/>
    </source>
</evidence>
<dbReference type="EMBL" id="LWBR01000003">
    <property type="protein sequence ID" value="KZN97963.1"/>
    <property type="molecule type" value="Genomic_DNA"/>
</dbReference>
<dbReference type="InterPro" id="IPR036259">
    <property type="entry name" value="MFS_trans_sf"/>
</dbReference>
<feature type="transmembrane region" description="Helical" evidence="6">
    <location>
        <begin position="272"/>
        <end position="292"/>
    </location>
</feature>
<dbReference type="AlphaFoldDB" id="A0A162CAB4"/>
<feature type="transmembrane region" description="Helical" evidence="6">
    <location>
        <begin position="164"/>
        <end position="186"/>
    </location>
</feature>
<feature type="transmembrane region" description="Helical" evidence="6">
    <location>
        <begin position="216"/>
        <end position="237"/>
    </location>
</feature>
<gene>
    <name evidence="8" type="ORF">AP3564_11075</name>
    <name evidence="9" type="ORF">AZI98_00760</name>
</gene>
<accession>A0A163XZQ4</accession>
<dbReference type="InterPro" id="IPR052714">
    <property type="entry name" value="MFS_Exporter"/>
</dbReference>
<evidence type="ECO:0000256" key="1">
    <source>
        <dbReference type="ARBA" id="ARBA00004651"/>
    </source>
</evidence>
<dbReference type="InterPro" id="IPR011701">
    <property type="entry name" value="MFS"/>
</dbReference>